<evidence type="ECO:0000313" key="1">
    <source>
        <dbReference type="EMBL" id="KAL0569925.1"/>
    </source>
</evidence>
<reference evidence="1 2" key="1">
    <citation type="submission" date="2024-02" db="EMBL/GenBank/DDBJ databases">
        <title>A draft genome for the cacao thread blight pathogen Marasmius crinis-equi.</title>
        <authorList>
            <person name="Cohen S.P."/>
            <person name="Baruah I.K."/>
            <person name="Amoako-Attah I."/>
            <person name="Bukari Y."/>
            <person name="Meinhardt L.W."/>
            <person name="Bailey B.A."/>
        </authorList>
    </citation>
    <scope>NUCLEOTIDE SEQUENCE [LARGE SCALE GENOMIC DNA]</scope>
    <source>
        <strain evidence="1 2">GH-76</strain>
    </source>
</reference>
<keyword evidence="2" id="KW-1185">Reference proteome</keyword>
<comment type="caution">
    <text evidence="1">The sequence shown here is derived from an EMBL/GenBank/DDBJ whole genome shotgun (WGS) entry which is preliminary data.</text>
</comment>
<dbReference type="Proteomes" id="UP001465976">
    <property type="component" value="Unassembled WGS sequence"/>
</dbReference>
<gene>
    <name evidence="1" type="ORF">V5O48_012036</name>
</gene>
<accession>A0ABR3F3Y8</accession>
<proteinExistence type="predicted"/>
<dbReference type="EMBL" id="JBAHYK010001026">
    <property type="protein sequence ID" value="KAL0569925.1"/>
    <property type="molecule type" value="Genomic_DNA"/>
</dbReference>
<name>A0ABR3F3Y8_9AGAR</name>
<sequence length="304" mass="34559">MSRSVVHRSPAEVYLRDILKQGSQRLSNADLLFKTMCRDSVDLDRKVTALVANRPDYHAKTQLVDLARAACKTVFLLYFVCSPGDVFLNIQVRHTLEGENMAKVLDDILSFVNEVSTRLGDQPRGTPCVCSMPGQFETCEQIIRTLHSMIGGVVQSFKLGSATLDQVVNNVLYLSGFTFLLSKNNTVERFAEASRFFPDLDQIRRSGTEDVKNLWTICLYAQDVYRAAQRNLHWRDGVATIRSVVVWALQYYYDQSPQNAAKLNRALENLQYEVNRLSQGGRSPRLDRSEVILQWLQTLVPVDF</sequence>
<organism evidence="1 2">
    <name type="scientific">Marasmius crinis-equi</name>
    <dbReference type="NCBI Taxonomy" id="585013"/>
    <lineage>
        <taxon>Eukaryota</taxon>
        <taxon>Fungi</taxon>
        <taxon>Dikarya</taxon>
        <taxon>Basidiomycota</taxon>
        <taxon>Agaricomycotina</taxon>
        <taxon>Agaricomycetes</taxon>
        <taxon>Agaricomycetidae</taxon>
        <taxon>Agaricales</taxon>
        <taxon>Marasmiineae</taxon>
        <taxon>Marasmiaceae</taxon>
        <taxon>Marasmius</taxon>
    </lineage>
</organism>
<evidence type="ECO:0000313" key="2">
    <source>
        <dbReference type="Proteomes" id="UP001465976"/>
    </source>
</evidence>
<protein>
    <submittedName>
        <fullName evidence="1">Uncharacterized protein</fullName>
    </submittedName>
</protein>